<evidence type="ECO:0000313" key="2">
    <source>
        <dbReference type="EMBL" id="PMP67242.1"/>
    </source>
</evidence>
<dbReference type="PANTHER" id="PTHR11236:SF50">
    <property type="entry name" value="AMINODEOXYCHORISMATE SYNTHASE COMPONENT 1"/>
    <property type="match status" value="1"/>
</dbReference>
<dbReference type="GO" id="GO:0000162">
    <property type="term" value="P:L-tryptophan biosynthetic process"/>
    <property type="evidence" value="ECO:0007669"/>
    <property type="project" value="TreeGrafter"/>
</dbReference>
<reference evidence="4 5" key="1">
    <citation type="submission" date="2018-01" db="EMBL/GenBank/DDBJ databases">
        <title>Metagenomic assembled genomes from two thermal pools in the Uzon Caldera, Kamchatka, Russia.</title>
        <authorList>
            <person name="Wilkins L."/>
            <person name="Ettinger C."/>
        </authorList>
    </citation>
    <scope>NUCLEOTIDE SEQUENCE [LARGE SCALE GENOMIC DNA]</scope>
    <source>
        <strain evidence="3">ARK-04</strain>
        <strain evidence="2">ZAV-08</strain>
    </source>
</reference>
<dbReference type="InterPro" id="IPR015890">
    <property type="entry name" value="Chorismate_C"/>
</dbReference>
<evidence type="ECO:0000313" key="4">
    <source>
        <dbReference type="Proteomes" id="UP000235460"/>
    </source>
</evidence>
<dbReference type="SUPFAM" id="SSF56322">
    <property type="entry name" value="ADC synthase"/>
    <property type="match status" value="1"/>
</dbReference>
<sequence length="132" mass="15205">MKGTEKRALLLFLDKKQKLSLKKDTKTGAENIMIVDLIRNDLGRISCFGSVRVKELFKIKTYPTLHQMISTVRGNLKIDSFYEIIKTLFLCGSVTGAPKIRTMEIIRELEKEPRNVYTDTTGFIAPYRRLSF</sequence>
<proteinExistence type="predicted"/>
<evidence type="ECO:0000259" key="1">
    <source>
        <dbReference type="Pfam" id="PF00425"/>
    </source>
</evidence>
<dbReference type="PANTHER" id="PTHR11236">
    <property type="entry name" value="AMINOBENZOATE/ANTHRANILATE SYNTHASE"/>
    <property type="match status" value="1"/>
</dbReference>
<dbReference type="Pfam" id="PF00425">
    <property type="entry name" value="Chorismate_bind"/>
    <property type="match status" value="1"/>
</dbReference>
<protein>
    <recommendedName>
        <fullName evidence="1">Chorismate-utilising enzyme C-terminal domain-containing protein</fullName>
    </recommendedName>
</protein>
<dbReference type="InterPro" id="IPR005801">
    <property type="entry name" value="ADC_synthase"/>
</dbReference>
<organism evidence="2 4">
    <name type="scientific">Thermodesulfobacterium geofontis</name>
    <dbReference type="NCBI Taxonomy" id="1295609"/>
    <lineage>
        <taxon>Bacteria</taxon>
        <taxon>Pseudomonadati</taxon>
        <taxon>Thermodesulfobacteriota</taxon>
        <taxon>Thermodesulfobacteria</taxon>
        <taxon>Thermodesulfobacteriales</taxon>
        <taxon>Thermodesulfobacteriaceae</taxon>
        <taxon>Thermodesulfobacterium</taxon>
    </lineage>
</organism>
<evidence type="ECO:0000313" key="5">
    <source>
        <dbReference type="Proteomes" id="UP000235619"/>
    </source>
</evidence>
<dbReference type="InterPro" id="IPR019999">
    <property type="entry name" value="Anth_synth_I-like"/>
</dbReference>
<feature type="domain" description="Chorismate-utilising enzyme C-terminal" evidence="1">
    <location>
        <begin position="1"/>
        <end position="129"/>
    </location>
</feature>
<dbReference type="Proteomes" id="UP000235460">
    <property type="component" value="Unassembled WGS sequence"/>
</dbReference>
<dbReference type="Gene3D" id="3.60.120.10">
    <property type="entry name" value="Anthranilate synthase"/>
    <property type="match status" value="1"/>
</dbReference>
<dbReference type="Proteomes" id="UP000235619">
    <property type="component" value="Unassembled WGS sequence"/>
</dbReference>
<dbReference type="EMBL" id="PNIK01000056">
    <property type="protein sequence ID" value="PMP67242.1"/>
    <property type="molecule type" value="Genomic_DNA"/>
</dbReference>
<accession>A0A2N7PNM7</accession>
<gene>
    <name evidence="3" type="ORF">C0169_05290</name>
    <name evidence="2" type="ORF">C0190_03670</name>
</gene>
<dbReference type="GO" id="GO:0046820">
    <property type="term" value="F:4-amino-4-deoxychorismate synthase activity"/>
    <property type="evidence" value="ECO:0007669"/>
    <property type="project" value="TreeGrafter"/>
</dbReference>
<comment type="caution">
    <text evidence="2">The sequence shown here is derived from an EMBL/GenBank/DDBJ whole genome shotgun (WGS) entry which is preliminary data.</text>
</comment>
<dbReference type="EMBL" id="PNJD01000324">
    <property type="protein sequence ID" value="PMP95608.1"/>
    <property type="molecule type" value="Genomic_DNA"/>
</dbReference>
<dbReference type="AlphaFoldDB" id="A0A2N7PNM7"/>
<evidence type="ECO:0000313" key="3">
    <source>
        <dbReference type="EMBL" id="PMP95608.1"/>
    </source>
</evidence>
<name>A0A2N7PNM7_9BACT</name>
<dbReference type="PRINTS" id="PR00095">
    <property type="entry name" value="ANTSNTHASEI"/>
</dbReference>